<dbReference type="PANTHER" id="PTHR28008:SF1">
    <property type="entry name" value="DOMAIN PROTEIN, PUTATIVE (AFU_ORTHOLOGUE AFUA_3G10980)-RELATED"/>
    <property type="match status" value="1"/>
</dbReference>
<dbReference type="AlphaFoldDB" id="A0A5C7B9B4"/>
<dbReference type="STRING" id="1123037.GCA_000425305_01766"/>
<sequence>MITRLLLALKKWALPILVLYALALTIGSLAHIGDIPSLGSSFDDKIYHVIAYFFFTVLVYNSYKKRKVAYAILISAICVIIYGIVIEVLQQVLTSYRTLDIYDAFANALGVVFAALIIRFKNKLKLK</sequence>
<accession>A0A5C7B9B4</accession>
<comment type="caution">
    <text evidence="3">The sequence shown here is derived from an EMBL/GenBank/DDBJ whole genome shotgun (WGS) entry which is preliminary data.</text>
</comment>
<dbReference type="NCBIfam" id="NF037970">
    <property type="entry name" value="vanZ_1"/>
    <property type="match status" value="1"/>
</dbReference>
<evidence type="ECO:0000313" key="3">
    <source>
        <dbReference type="EMBL" id="TXE18034.1"/>
    </source>
</evidence>
<proteinExistence type="predicted"/>
<organism evidence="3 4">
    <name type="scientific">Psychroserpens burtonensis</name>
    <dbReference type="NCBI Taxonomy" id="49278"/>
    <lineage>
        <taxon>Bacteria</taxon>
        <taxon>Pseudomonadati</taxon>
        <taxon>Bacteroidota</taxon>
        <taxon>Flavobacteriia</taxon>
        <taxon>Flavobacteriales</taxon>
        <taxon>Flavobacteriaceae</taxon>
        <taxon>Psychroserpens</taxon>
    </lineage>
</organism>
<name>A0A5C7B9B4_9FLAO</name>
<keyword evidence="1" id="KW-0812">Transmembrane</keyword>
<dbReference type="InterPro" id="IPR006976">
    <property type="entry name" value="VanZ-like"/>
</dbReference>
<feature type="transmembrane region" description="Helical" evidence="1">
    <location>
        <begin position="101"/>
        <end position="120"/>
    </location>
</feature>
<feature type="transmembrane region" description="Helical" evidence="1">
    <location>
        <begin position="12"/>
        <end position="33"/>
    </location>
</feature>
<keyword evidence="1" id="KW-1133">Transmembrane helix</keyword>
<feature type="transmembrane region" description="Helical" evidence="1">
    <location>
        <begin position="70"/>
        <end position="89"/>
    </location>
</feature>
<dbReference type="OrthoDB" id="5472246at2"/>
<dbReference type="RefSeq" id="WP_147231476.1">
    <property type="nucleotide sequence ID" value="NZ_VOSB01000009.1"/>
</dbReference>
<protein>
    <recommendedName>
        <fullName evidence="2">VanZ-like domain-containing protein</fullName>
    </recommendedName>
</protein>
<reference evidence="3 4" key="1">
    <citation type="submission" date="2019-08" db="EMBL/GenBank/DDBJ databases">
        <title>Genome of Psychroserpens burtonensis ACAM 167.</title>
        <authorList>
            <person name="Bowman J.P."/>
        </authorList>
    </citation>
    <scope>NUCLEOTIDE SEQUENCE [LARGE SCALE GENOMIC DNA]</scope>
    <source>
        <strain evidence="3 4">ACAM 167</strain>
    </source>
</reference>
<feature type="transmembrane region" description="Helical" evidence="1">
    <location>
        <begin position="45"/>
        <end position="63"/>
    </location>
</feature>
<dbReference type="PANTHER" id="PTHR28008">
    <property type="entry name" value="DOMAIN PROTEIN, PUTATIVE (AFU_ORTHOLOGUE AFUA_3G10980)-RELATED"/>
    <property type="match status" value="1"/>
</dbReference>
<keyword evidence="4" id="KW-1185">Reference proteome</keyword>
<feature type="domain" description="VanZ-like" evidence="2">
    <location>
        <begin position="45"/>
        <end position="120"/>
    </location>
</feature>
<keyword evidence="1" id="KW-0472">Membrane</keyword>
<evidence type="ECO:0000259" key="2">
    <source>
        <dbReference type="Pfam" id="PF04892"/>
    </source>
</evidence>
<evidence type="ECO:0000256" key="1">
    <source>
        <dbReference type="SAM" id="Phobius"/>
    </source>
</evidence>
<gene>
    <name evidence="3" type="ORF">ES692_07230</name>
</gene>
<dbReference type="Pfam" id="PF04892">
    <property type="entry name" value="VanZ"/>
    <property type="match status" value="1"/>
</dbReference>
<dbReference type="EMBL" id="VOSB01000009">
    <property type="protein sequence ID" value="TXE18034.1"/>
    <property type="molecule type" value="Genomic_DNA"/>
</dbReference>
<dbReference type="Proteomes" id="UP000321938">
    <property type="component" value="Unassembled WGS sequence"/>
</dbReference>
<evidence type="ECO:0000313" key="4">
    <source>
        <dbReference type="Proteomes" id="UP000321938"/>
    </source>
</evidence>